<reference evidence="2 3" key="2">
    <citation type="submission" date="2017-09" db="EMBL/GenBank/DDBJ databases">
        <title>Extensive intraspecific genome diversity in a model arbuscular mycorrhizal fungus.</title>
        <authorList>
            <person name="Chen E.C."/>
            <person name="Morin E."/>
            <person name="Beaudet D."/>
            <person name="Noel J."/>
            <person name="Ndikumana S."/>
            <person name="Charron P."/>
            <person name="St-Onge C."/>
            <person name="Giorgi J."/>
            <person name="Grigoriev I.V."/>
            <person name="Roux C."/>
            <person name="Martin F.M."/>
            <person name="Corradi N."/>
        </authorList>
    </citation>
    <scope>NUCLEOTIDE SEQUENCE [LARGE SCALE GENOMIC DNA]</scope>
    <source>
        <strain evidence="2 3">A5</strain>
    </source>
</reference>
<gene>
    <name evidence="2" type="ORF">RhiirA5_414043</name>
</gene>
<organism evidence="2 3">
    <name type="scientific">Rhizophagus irregularis</name>
    <dbReference type="NCBI Taxonomy" id="588596"/>
    <lineage>
        <taxon>Eukaryota</taxon>
        <taxon>Fungi</taxon>
        <taxon>Fungi incertae sedis</taxon>
        <taxon>Mucoromycota</taxon>
        <taxon>Glomeromycotina</taxon>
        <taxon>Glomeromycetes</taxon>
        <taxon>Glomerales</taxon>
        <taxon>Glomeraceae</taxon>
        <taxon>Rhizophagus</taxon>
    </lineage>
</organism>
<sequence length="118" mass="13673">MKKVEHKVSVQYTSGSRKPTNEEFKEFHDDVNLACISQKKNKKKKLKSSGKCSVKADALNKYRKAGEQTKEYRNSVSKEVFEQKLNERYDEDGNPASYLVFLALRLNYSMMLKINLNS</sequence>
<comment type="caution">
    <text evidence="2">The sequence shown here is derived from an EMBL/GenBank/DDBJ whole genome shotgun (WGS) entry which is preliminary data.</text>
</comment>
<dbReference type="EMBL" id="LLXJ01000362">
    <property type="protein sequence ID" value="PKC10705.1"/>
    <property type="molecule type" value="Genomic_DNA"/>
</dbReference>
<name>A0A2N0PV79_9GLOM</name>
<proteinExistence type="predicted"/>
<evidence type="ECO:0000256" key="1">
    <source>
        <dbReference type="SAM" id="MobiDB-lite"/>
    </source>
</evidence>
<reference evidence="2 3" key="1">
    <citation type="submission" date="2016-04" db="EMBL/GenBank/DDBJ databases">
        <title>Genome analyses suggest a sexual origin of heterokaryosis in a supposedly ancient asexual fungus.</title>
        <authorList>
            <person name="Ropars J."/>
            <person name="Sedzielewska K."/>
            <person name="Noel J."/>
            <person name="Charron P."/>
            <person name="Farinelli L."/>
            <person name="Marton T."/>
            <person name="Kruger M."/>
            <person name="Pelin A."/>
            <person name="Brachmann A."/>
            <person name="Corradi N."/>
        </authorList>
    </citation>
    <scope>NUCLEOTIDE SEQUENCE [LARGE SCALE GENOMIC DNA]</scope>
    <source>
        <strain evidence="2 3">A5</strain>
    </source>
</reference>
<evidence type="ECO:0000313" key="2">
    <source>
        <dbReference type="EMBL" id="PKC10705.1"/>
    </source>
</evidence>
<accession>A0A2N0PV79</accession>
<dbReference type="Proteomes" id="UP000232722">
    <property type="component" value="Unassembled WGS sequence"/>
</dbReference>
<dbReference type="AlphaFoldDB" id="A0A2N0PV79"/>
<protein>
    <submittedName>
        <fullName evidence="2">Uncharacterized protein</fullName>
    </submittedName>
</protein>
<feature type="region of interest" description="Disordered" evidence="1">
    <location>
        <begin position="1"/>
        <end position="23"/>
    </location>
</feature>
<evidence type="ECO:0000313" key="3">
    <source>
        <dbReference type="Proteomes" id="UP000232722"/>
    </source>
</evidence>